<feature type="domain" description="CNNM transmembrane" evidence="13">
    <location>
        <begin position="2"/>
        <end position="206"/>
    </location>
</feature>
<evidence type="ECO:0000256" key="5">
    <source>
        <dbReference type="ARBA" id="ARBA00022737"/>
    </source>
</evidence>
<dbReference type="PANTHER" id="PTHR43099:SF6">
    <property type="entry name" value="UPF0053 PROTEIN RV1842C"/>
    <property type="match status" value="1"/>
</dbReference>
<dbReference type="Proteomes" id="UP000000492">
    <property type="component" value="Chromosome"/>
</dbReference>
<keyword evidence="15" id="KW-1185">Reference proteome</keyword>
<keyword evidence="6 10" id="KW-1133">Transmembrane helix</keyword>
<evidence type="ECO:0000256" key="8">
    <source>
        <dbReference type="ARBA" id="ARBA00023136"/>
    </source>
</evidence>
<reference evidence="14 15" key="1">
    <citation type="journal article" date="2012" name="BMC Genomics">
        <title>Complete genome sequence, lifestyle, and multi-drug resistance of the human pathogen Corynebacterium resistens DSM 45100 isolated from blood samples of a leukemia patient.</title>
        <authorList>
            <person name="Schroder J."/>
            <person name="Maus I."/>
            <person name="Meyer K."/>
            <person name="Wordemann S."/>
            <person name="Blom J."/>
            <person name="Jaenicke S."/>
            <person name="Schneider J."/>
            <person name="Trost E."/>
            <person name="Tauch A."/>
        </authorList>
    </citation>
    <scope>NUCLEOTIDE SEQUENCE [LARGE SCALE GENOMIC DNA]</scope>
    <source>
        <strain evidence="15">DSM 45100 / JCM 12819 / CCUG 50093 / GTC 2026 / SICGH 158</strain>
    </source>
</reference>
<dbReference type="InterPro" id="IPR002550">
    <property type="entry name" value="CNNM"/>
</dbReference>
<sequence length="456" mass="49184">MEIVFSILGLLGFIALTGATGLFVAIEFALTGLERSTVDNHVQEVGDSSAKMVRRAHGDLSFVLSGAQLGITITTLATGYLAEPILARFFTPLLDVFGVPESATVAIALILSLIIATGLSMVFGELVPKNWAISQPLPVARAVVRPVWVFNKAFKHFIRALNAVSNSIVRKIGIEPADELASARSAEELSALVRNSAGSAGITQAKARILDMSLRFGDASAEDIMTPRSTVQTLDQDETALDLIQLALDTGHSRFPVTRGDLDDTIGVVHVKDAIAIPARERATTKVKTMARQVPVIPDSLAGDAVLNHVRRAGSQLVLVADEYGGTSGIVTIEDVVEEILGEVFDEYDDIESDREVKRTGQSWEVSGLVRTDELVDAVGYTAPEGDYETLGGLVMATLGRIPKEGDRVVLPVGDNEFMDSFESGIPNRWEAVVKAMDNRRVDRVTLRPIPKEVER</sequence>
<dbReference type="InterPro" id="IPR044751">
    <property type="entry name" value="Ion_transp-like_CBS"/>
</dbReference>
<proteinExistence type="inferred from homology"/>
<dbReference type="GO" id="GO:0050660">
    <property type="term" value="F:flavin adenine dinucleotide binding"/>
    <property type="evidence" value="ECO:0007669"/>
    <property type="project" value="InterPro"/>
</dbReference>
<dbReference type="STRING" id="662755.CRES_0995"/>
<dbReference type="CDD" id="cd04590">
    <property type="entry name" value="CBS_pair_CorC_HlyC_assoc"/>
    <property type="match status" value="1"/>
</dbReference>
<dbReference type="Pfam" id="PF01595">
    <property type="entry name" value="CNNM"/>
    <property type="match status" value="1"/>
</dbReference>
<dbReference type="InterPro" id="IPR000644">
    <property type="entry name" value="CBS_dom"/>
</dbReference>
<dbReference type="PANTHER" id="PTHR43099">
    <property type="entry name" value="UPF0053 PROTEIN YRKA"/>
    <property type="match status" value="1"/>
</dbReference>
<organism evidence="14 15">
    <name type="scientific">Corynebacterium resistens (strain DSM 45100 / JCM 12819 / GTC 2026 / SICGH 158)</name>
    <dbReference type="NCBI Taxonomy" id="662755"/>
    <lineage>
        <taxon>Bacteria</taxon>
        <taxon>Bacillati</taxon>
        <taxon>Actinomycetota</taxon>
        <taxon>Actinomycetes</taxon>
        <taxon>Mycobacteriales</taxon>
        <taxon>Corynebacteriaceae</taxon>
        <taxon>Corynebacterium</taxon>
    </lineage>
</organism>
<dbReference type="Gene3D" id="3.30.465.10">
    <property type="match status" value="1"/>
</dbReference>
<evidence type="ECO:0000259" key="12">
    <source>
        <dbReference type="PROSITE" id="PS51371"/>
    </source>
</evidence>
<comment type="subcellular location">
    <subcellularLocation>
        <location evidence="1">Cell membrane</location>
        <topology evidence="1">Multi-pass membrane protein</topology>
    </subcellularLocation>
</comment>
<evidence type="ECO:0000256" key="7">
    <source>
        <dbReference type="ARBA" id="ARBA00023122"/>
    </source>
</evidence>
<dbReference type="AlphaFoldDB" id="F8E234"/>
<feature type="transmembrane region" description="Helical" evidence="11">
    <location>
        <begin position="102"/>
        <end position="123"/>
    </location>
</feature>
<dbReference type="KEGG" id="crd:CRES_0995"/>
<dbReference type="GO" id="GO:0005886">
    <property type="term" value="C:plasma membrane"/>
    <property type="evidence" value="ECO:0007669"/>
    <property type="project" value="UniProtKB-SubCell"/>
</dbReference>
<evidence type="ECO:0000256" key="1">
    <source>
        <dbReference type="ARBA" id="ARBA00004651"/>
    </source>
</evidence>
<keyword evidence="8 10" id="KW-0472">Membrane</keyword>
<dbReference type="eggNOG" id="COG1253">
    <property type="taxonomic scope" value="Bacteria"/>
</dbReference>
<evidence type="ECO:0000256" key="3">
    <source>
        <dbReference type="ARBA" id="ARBA00022475"/>
    </source>
</evidence>
<keyword evidence="3" id="KW-1003">Cell membrane</keyword>
<evidence type="ECO:0000313" key="15">
    <source>
        <dbReference type="Proteomes" id="UP000000492"/>
    </source>
</evidence>
<feature type="domain" description="CBS" evidence="12">
    <location>
        <begin position="225"/>
        <end position="284"/>
    </location>
</feature>
<evidence type="ECO:0000256" key="6">
    <source>
        <dbReference type="ARBA" id="ARBA00022989"/>
    </source>
</evidence>
<name>F8E234_CORRG</name>
<evidence type="ECO:0000256" key="9">
    <source>
        <dbReference type="PROSITE-ProRule" id="PRU00703"/>
    </source>
</evidence>
<keyword evidence="4 10" id="KW-0812">Transmembrane</keyword>
<dbReference type="InterPro" id="IPR046342">
    <property type="entry name" value="CBS_dom_sf"/>
</dbReference>
<dbReference type="InterPro" id="IPR036318">
    <property type="entry name" value="FAD-bd_PCMH-like_sf"/>
</dbReference>
<gene>
    <name evidence="14" type="ordered locus">CRES_0995</name>
</gene>
<keyword evidence="7 9" id="KW-0129">CBS domain</keyword>
<evidence type="ECO:0000256" key="4">
    <source>
        <dbReference type="ARBA" id="ARBA00022692"/>
    </source>
</evidence>
<feature type="transmembrane region" description="Helical" evidence="11">
    <location>
        <begin position="6"/>
        <end position="26"/>
    </location>
</feature>
<protein>
    <submittedName>
        <fullName evidence="14">Membrane protein</fullName>
    </submittedName>
</protein>
<keyword evidence="5" id="KW-0677">Repeat</keyword>
<dbReference type="InterPro" id="IPR016169">
    <property type="entry name" value="FAD-bd_PCMH_sub2"/>
</dbReference>
<evidence type="ECO:0000256" key="2">
    <source>
        <dbReference type="ARBA" id="ARBA00006337"/>
    </source>
</evidence>
<feature type="domain" description="CBS" evidence="12">
    <location>
        <begin position="290"/>
        <end position="347"/>
    </location>
</feature>
<evidence type="ECO:0000256" key="11">
    <source>
        <dbReference type="SAM" id="Phobius"/>
    </source>
</evidence>
<feature type="transmembrane region" description="Helical" evidence="11">
    <location>
        <begin position="60"/>
        <end position="82"/>
    </location>
</feature>
<dbReference type="SUPFAM" id="SSF56176">
    <property type="entry name" value="FAD-binding/transporter-associated domain-like"/>
    <property type="match status" value="1"/>
</dbReference>
<dbReference type="OrthoDB" id="110231at2"/>
<dbReference type="EMBL" id="CP002857">
    <property type="protein sequence ID" value="AEI09351.1"/>
    <property type="molecule type" value="Genomic_DNA"/>
</dbReference>
<evidence type="ECO:0000259" key="13">
    <source>
        <dbReference type="PROSITE" id="PS51846"/>
    </source>
</evidence>
<dbReference type="Pfam" id="PF03471">
    <property type="entry name" value="CorC_HlyC"/>
    <property type="match status" value="1"/>
</dbReference>
<accession>F8E234</accession>
<dbReference type="Pfam" id="PF00571">
    <property type="entry name" value="CBS"/>
    <property type="match status" value="2"/>
</dbReference>
<dbReference type="SUPFAM" id="SSF54631">
    <property type="entry name" value="CBS-domain pair"/>
    <property type="match status" value="1"/>
</dbReference>
<dbReference type="RefSeq" id="WP_013888367.1">
    <property type="nucleotide sequence ID" value="NC_015673.1"/>
</dbReference>
<dbReference type="Gene3D" id="3.10.580.10">
    <property type="entry name" value="CBS-domain"/>
    <property type="match status" value="1"/>
</dbReference>
<evidence type="ECO:0000313" key="14">
    <source>
        <dbReference type="EMBL" id="AEI09351.1"/>
    </source>
</evidence>
<dbReference type="SMART" id="SM01091">
    <property type="entry name" value="CorC_HlyC"/>
    <property type="match status" value="1"/>
</dbReference>
<dbReference type="InterPro" id="IPR005170">
    <property type="entry name" value="Transptr-assoc_dom"/>
</dbReference>
<dbReference type="PROSITE" id="PS51371">
    <property type="entry name" value="CBS"/>
    <property type="match status" value="2"/>
</dbReference>
<dbReference type="HOGENOM" id="CLU_015237_4_0_11"/>
<dbReference type="InterPro" id="IPR051676">
    <property type="entry name" value="UPF0053_domain"/>
</dbReference>
<comment type="similarity">
    <text evidence="2">Belongs to the UPF0053 family.</text>
</comment>
<dbReference type="PROSITE" id="PS51846">
    <property type="entry name" value="CNNM"/>
    <property type="match status" value="1"/>
</dbReference>
<evidence type="ECO:0000256" key="10">
    <source>
        <dbReference type="PROSITE-ProRule" id="PRU01193"/>
    </source>
</evidence>